<reference evidence="2 3" key="1">
    <citation type="journal article" date="2017" name="Biotechnol. Biofuels">
        <title>Differential beta-glucosidase expression as a function of carbon source availability in Talaromyces amestolkiae: a genomic and proteomic approach.</title>
        <authorList>
            <person name="de Eugenio L.I."/>
            <person name="Mendez-Liter J.A."/>
            <person name="Nieto-Dominguez M."/>
            <person name="Alonso L."/>
            <person name="Gil-Munoz J."/>
            <person name="Barriuso J."/>
            <person name="Prieto A."/>
            <person name="Martinez M.J."/>
        </authorList>
    </citation>
    <scope>NUCLEOTIDE SEQUENCE [LARGE SCALE GENOMIC DNA]</scope>
    <source>
        <strain evidence="2 3">CIB</strain>
    </source>
</reference>
<feature type="domain" description="ChrR-like cupin" evidence="1">
    <location>
        <begin position="45"/>
        <end position="144"/>
    </location>
</feature>
<dbReference type="EMBL" id="MIKG01000017">
    <property type="protein sequence ID" value="RAO72020.1"/>
    <property type="molecule type" value="Genomic_DNA"/>
</dbReference>
<evidence type="ECO:0000313" key="3">
    <source>
        <dbReference type="Proteomes" id="UP000249363"/>
    </source>
</evidence>
<dbReference type="InterPro" id="IPR011051">
    <property type="entry name" value="RmlC_Cupin_sf"/>
</dbReference>
<evidence type="ECO:0000259" key="1">
    <source>
        <dbReference type="Pfam" id="PF12973"/>
    </source>
</evidence>
<dbReference type="SUPFAM" id="SSF51182">
    <property type="entry name" value="RmlC-like cupins"/>
    <property type="match status" value="1"/>
</dbReference>
<gene>
    <name evidence="2" type="ORF">BHQ10_008032</name>
</gene>
<name>A0A364L876_TALAM</name>
<dbReference type="InterPro" id="IPR014710">
    <property type="entry name" value="RmlC-like_jellyroll"/>
</dbReference>
<proteinExistence type="predicted"/>
<dbReference type="RefSeq" id="XP_040736535.1">
    <property type="nucleotide sequence ID" value="XM_040880794.1"/>
</dbReference>
<protein>
    <recommendedName>
        <fullName evidence="1">ChrR-like cupin domain-containing protein</fullName>
    </recommendedName>
</protein>
<evidence type="ECO:0000313" key="2">
    <source>
        <dbReference type="EMBL" id="RAO72020.1"/>
    </source>
</evidence>
<keyword evidence="3" id="KW-1185">Reference proteome</keyword>
<comment type="caution">
    <text evidence="2">The sequence shown here is derived from an EMBL/GenBank/DDBJ whole genome shotgun (WGS) entry which is preliminary data.</text>
</comment>
<dbReference type="GeneID" id="63797247"/>
<dbReference type="CDD" id="cd20302">
    <property type="entry name" value="cupin_DAD"/>
    <property type="match status" value="1"/>
</dbReference>
<dbReference type="AlphaFoldDB" id="A0A364L876"/>
<dbReference type="InterPro" id="IPR025979">
    <property type="entry name" value="ChrR-like_cupin_dom"/>
</dbReference>
<accession>A0A364L876</accession>
<dbReference type="Gene3D" id="2.60.120.10">
    <property type="entry name" value="Jelly Rolls"/>
    <property type="match status" value="1"/>
</dbReference>
<dbReference type="Proteomes" id="UP000249363">
    <property type="component" value="Unassembled WGS sequence"/>
</dbReference>
<dbReference type="OrthoDB" id="3029470at2759"/>
<dbReference type="Pfam" id="PF12973">
    <property type="entry name" value="Cupin_7"/>
    <property type="match status" value="1"/>
</dbReference>
<sequence>MATNENKSQAQASKGIDRSALAYRGPPLPMVPDDLVVPGILHLDDVDERLWIPQAPDVWFRPLLLSVSGGFFVNILRVRKSGILSRHRHAGCVHATVLKGRWHYLEHDWWATEGGYAFEPPGDIHTLEVPDDVPEMITMFHVTGAYIYVDQDGIPVGVEDVFSKLEKAKKHYEEVGLGADYVNRFVRRPRLANIAYDSKEENHLLAISVLSILQFTSLIQLPRSPERSLERFAWRLFQAPFSDSLGEFMIMEPTDAFDPSICASLHNKIVSFLTQQALAHNNVLVHNFFDAYGDEAEAIRDCLTEPLINFLENIDIMISNDPESSPVMNFAPHLCVPNPNEFWVLNGGLPNLSGEDHENWIVLYLGTEQEIGIYIDLDTHLCTWQREVMPRMRTWYPLQTALQLWLNIYASGRFQPSVGLEAISDTANHRRYIAADLTRDLKAYHNLLVAIQSRSPGNTTSDELGLVGEETLNKFHISGFLRDYFLNARRPSFAYIAPGLQIPSTTWLQEILDEDRGSERYEFVRRDGKVLRDDEPREPDWMQQGSSNWVGEPLPLFPGPKIESVSAVFERENAKFLVDGISGVYSWPDLISEDAVQLILPNPIGDNGWVREGNPDAVTDTENVPESLVNNDSLYQYGWCPFLPSHLPHLSTNLDNWRQLVEKGEWSVGLDGVEGGIEVFRVADTEEHARSYRLTACFDG</sequence>
<organism evidence="2 3">
    <name type="scientific">Talaromyces amestolkiae</name>
    <dbReference type="NCBI Taxonomy" id="1196081"/>
    <lineage>
        <taxon>Eukaryota</taxon>
        <taxon>Fungi</taxon>
        <taxon>Dikarya</taxon>
        <taxon>Ascomycota</taxon>
        <taxon>Pezizomycotina</taxon>
        <taxon>Eurotiomycetes</taxon>
        <taxon>Eurotiomycetidae</taxon>
        <taxon>Eurotiales</taxon>
        <taxon>Trichocomaceae</taxon>
        <taxon>Talaromyces</taxon>
        <taxon>Talaromyces sect. Talaromyces</taxon>
    </lineage>
</organism>